<name>A0A0K1JLK1_9MICO</name>
<dbReference type="OrthoDB" id="32458at2"/>
<reference evidence="2 3" key="1">
    <citation type="submission" date="2015-03" db="EMBL/GenBank/DDBJ databases">
        <title>Luteipulveratus halotolerans sp. nov., a novel actinobacterium (Dermacoccaceae) from Sarawak, Malaysia.</title>
        <authorList>
            <person name="Juboi H."/>
            <person name="Basik A."/>
            <person name="Shamsul S.S."/>
            <person name="Arnold P."/>
            <person name="Schmitt E.K."/>
            <person name="Sanglier J.-J."/>
            <person name="Yeo T."/>
        </authorList>
    </citation>
    <scope>NUCLEOTIDE SEQUENCE [LARGE SCALE GENOMIC DNA]</scope>
    <source>
        <strain evidence="2 3">MN07-A0370</strain>
    </source>
</reference>
<dbReference type="PATRIC" id="fig|571913.6.peg.4044"/>
<dbReference type="Gene3D" id="3.90.1150.200">
    <property type="match status" value="1"/>
</dbReference>
<dbReference type="KEGG" id="lmoi:VV02_19965"/>
<dbReference type="RefSeq" id="WP_052594367.1">
    <property type="nucleotide sequence ID" value="NZ_CP011112.1"/>
</dbReference>
<feature type="compositionally biased region" description="Basic and acidic residues" evidence="1">
    <location>
        <begin position="1"/>
        <end position="27"/>
    </location>
</feature>
<feature type="region of interest" description="Disordered" evidence="1">
    <location>
        <begin position="1"/>
        <end position="40"/>
    </location>
</feature>
<dbReference type="AlphaFoldDB" id="A0A0K1JLK1"/>
<dbReference type="SUPFAM" id="SSF159888">
    <property type="entry name" value="YdhG-like"/>
    <property type="match status" value="1"/>
</dbReference>
<evidence type="ECO:0008006" key="4">
    <source>
        <dbReference type="Google" id="ProtNLM"/>
    </source>
</evidence>
<protein>
    <recommendedName>
        <fullName evidence="4">YdhG-like domain-containing protein</fullName>
    </recommendedName>
</protein>
<sequence>MAKEKSYEGFTEDERAAMKDRATELKKSARSGTSAKKAETEKQALLDTVAAMPDDDRAIAEALHAIVTKNAPDLAPKTWYGMPAWAKDGQVVLFLKPAGKFKMRYAEVGFSETAQLDDGDIWPTVYAVTTINPAIEKQLTALVKRAAG</sequence>
<keyword evidence="3" id="KW-1185">Reference proteome</keyword>
<dbReference type="Proteomes" id="UP000066480">
    <property type="component" value="Chromosome"/>
</dbReference>
<gene>
    <name evidence="2" type="ORF">VV02_19965</name>
</gene>
<proteinExistence type="predicted"/>
<accession>A0A0K1JLK1</accession>
<evidence type="ECO:0000313" key="3">
    <source>
        <dbReference type="Proteomes" id="UP000066480"/>
    </source>
</evidence>
<evidence type="ECO:0000313" key="2">
    <source>
        <dbReference type="EMBL" id="AKU17591.1"/>
    </source>
</evidence>
<organism evidence="2 3">
    <name type="scientific">Luteipulveratus mongoliensis</name>
    <dbReference type="NCBI Taxonomy" id="571913"/>
    <lineage>
        <taxon>Bacteria</taxon>
        <taxon>Bacillati</taxon>
        <taxon>Actinomycetota</taxon>
        <taxon>Actinomycetes</taxon>
        <taxon>Micrococcales</taxon>
        <taxon>Dermacoccaceae</taxon>
        <taxon>Luteipulveratus</taxon>
    </lineage>
</organism>
<evidence type="ECO:0000256" key="1">
    <source>
        <dbReference type="SAM" id="MobiDB-lite"/>
    </source>
</evidence>
<dbReference type="EMBL" id="CP011112">
    <property type="protein sequence ID" value="AKU17591.1"/>
    <property type="molecule type" value="Genomic_DNA"/>
</dbReference>
<dbReference type="STRING" id="571913.VV02_19965"/>